<sequence>IRDFLLVKVCCEDKEEEQNMSYGKVKNKLKDKTTPINKPTSAESEQNMVEKVKDETTPTSKPASAVNEQNVLAEKVKDKNTPISKASSAVNIEYSCTELFEALKYIHSAAECYSCHKPLRSARVCLNGHGVCLACKTRSNRMCPICKVSVTDVKPVMLDQIIKRLPRICKFFQKGCESLVLVNDNDHETFCRYRQTECRIPQCGWRGVAGKLLQHLESVHAKDLVRSTSESKILMSFNTKMNREGLCVIIAYNNIFWQHVRVRAGRLVQFYQYVPLEKPKEKFAVMVTFHTPETNYSSTTPVHSDAFDFYSLFKDKESFHLPKKIALSFNQFHSGVHYSTEIIKKPL</sequence>
<feature type="non-terminal residue" evidence="7">
    <location>
        <position position="1"/>
    </location>
</feature>
<dbReference type="Gene3D" id="3.30.40.10">
    <property type="entry name" value="Zinc/RING finger domain, C3HC4 (zinc finger)"/>
    <property type="match status" value="1"/>
</dbReference>
<dbReference type="UniPathway" id="UPA00143"/>
<evidence type="ECO:0000256" key="2">
    <source>
        <dbReference type="ARBA" id="ARBA00022771"/>
    </source>
</evidence>
<dbReference type="AlphaFoldDB" id="A0A1B6JN45"/>
<dbReference type="GO" id="GO:0061630">
    <property type="term" value="F:ubiquitin protein ligase activity"/>
    <property type="evidence" value="ECO:0007669"/>
    <property type="project" value="TreeGrafter"/>
</dbReference>
<accession>A0A1B6JN45</accession>
<reference evidence="7" key="1">
    <citation type="submission" date="2015-11" db="EMBL/GenBank/DDBJ databases">
        <title>De novo transcriptome assembly of four potential Pierce s Disease insect vectors from Arizona vineyards.</title>
        <authorList>
            <person name="Tassone E.E."/>
        </authorList>
    </citation>
    <scope>NUCLEOTIDE SEQUENCE</scope>
</reference>
<evidence type="ECO:0000256" key="4">
    <source>
        <dbReference type="PROSITE-ProRule" id="PRU00455"/>
    </source>
</evidence>
<dbReference type="PANTHER" id="PTHR45877:SF2">
    <property type="entry name" value="E3 UBIQUITIN-PROTEIN LIGASE SINA-RELATED"/>
    <property type="match status" value="1"/>
</dbReference>
<dbReference type="InterPro" id="IPR013083">
    <property type="entry name" value="Znf_RING/FYVE/PHD"/>
</dbReference>
<dbReference type="GO" id="GO:0016567">
    <property type="term" value="P:protein ubiquitination"/>
    <property type="evidence" value="ECO:0007669"/>
    <property type="project" value="UniProtKB-UniPathway"/>
</dbReference>
<feature type="compositionally biased region" description="Polar residues" evidence="5">
    <location>
        <begin position="34"/>
        <end position="47"/>
    </location>
</feature>
<dbReference type="InterPro" id="IPR013010">
    <property type="entry name" value="Znf_SIAH"/>
</dbReference>
<evidence type="ECO:0000313" key="7">
    <source>
        <dbReference type="EMBL" id="JAT00665.1"/>
    </source>
</evidence>
<dbReference type="PANTHER" id="PTHR45877">
    <property type="entry name" value="E3 UBIQUITIN-PROTEIN LIGASE SIAH2"/>
    <property type="match status" value="1"/>
</dbReference>
<dbReference type="Pfam" id="PF21361">
    <property type="entry name" value="Sina_ZnF"/>
    <property type="match status" value="1"/>
</dbReference>
<proteinExistence type="predicted"/>
<dbReference type="PROSITE" id="PS51081">
    <property type="entry name" value="ZF_SIAH"/>
    <property type="match status" value="1"/>
</dbReference>
<keyword evidence="3" id="KW-0862">Zinc</keyword>
<name>A0A1B6JN45_9HEMI</name>
<dbReference type="EMBL" id="GECU01007042">
    <property type="protein sequence ID" value="JAT00665.1"/>
    <property type="molecule type" value="Transcribed_RNA"/>
</dbReference>
<feature type="domain" description="SIAH-type" evidence="6">
    <location>
        <begin position="164"/>
        <end position="221"/>
    </location>
</feature>
<dbReference type="InterPro" id="IPR004162">
    <property type="entry name" value="SINA-like_animal"/>
</dbReference>
<organism evidence="7">
    <name type="scientific">Homalodisca liturata</name>
    <dbReference type="NCBI Taxonomy" id="320908"/>
    <lineage>
        <taxon>Eukaryota</taxon>
        <taxon>Metazoa</taxon>
        <taxon>Ecdysozoa</taxon>
        <taxon>Arthropoda</taxon>
        <taxon>Hexapoda</taxon>
        <taxon>Insecta</taxon>
        <taxon>Pterygota</taxon>
        <taxon>Neoptera</taxon>
        <taxon>Paraneoptera</taxon>
        <taxon>Hemiptera</taxon>
        <taxon>Auchenorrhyncha</taxon>
        <taxon>Membracoidea</taxon>
        <taxon>Cicadellidae</taxon>
        <taxon>Cicadellinae</taxon>
        <taxon>Proconiini</taxon>
        <taxon>Homalodisca</taxon>
    </lineage>
</organism>
<dbReference type="GO" id="GO:0043161">
    <property type="term" value="P:proteasome-mediated ubiquitin-dependent protein catabolic process"/>
    <property type="evidence" value="ECO:0007669"/>
    <property type="project" value="TreeGrafter"/>
</dbReference>
<evidence type="ECO:0000256" key="3">
    <source>
        <dbReference type="ARBA" id="ARBA00022833"/>
    </source>
</evidence>
<protein>
    <recommendedName>
        <fullName evidence="6">SIAH-type domain-containing protein</fullName>
    </recommendedName>
</protein>
<dbReference type="GO" id="GO:0008270">
    <property type="term" value="F:zinc ion binding"/>
    <property type="evidence" value="ECO:0007669"/>
    <property type="project" value="UniProtKB-KW"/>
</dbReference>
<keyword evidence="1" id="KW-0479">Metal-binding</keyword>
<evidence type="ECO:0000259" key="6">
    <source>
        <dbReference type="PROSITE" id="PS51081"/>
    </source>
</evidence>
<gene>
    <name evidence="7" type="ORF">g.26690</name>
</gene>
<dbReference type="GO" id="GO:0005737">
    <property type="term" value="C:cytoplasm"/>
    <property type="evidence" value="ECO:0007669"/>
    <property type="project" value="TreeGrafter"/>
</dbReference>
<feature type="compositionally biased region" description="Polar residues" evidence="5">
    <location>
        <begin position="57"/>
        <end position="67"/>
    </location>
</feature>
<evidence type="ECO:0000256" key="1">
    <source>
        <dbReference type="ARBA" id="ARBA00022723"/>
    </source>
</evidence>
<feature type="region of interest" description="Disordered" evidence="5">
    <location>
        <begin position="30"/>
        <end position="67"/>
    </location>
</feature>
<evidence type="ECO:0000256" key="5">
    <source>
        <dbReference type="SAM" id="MobiDB-lite"/>
    </source>
</evidence>
<dbReference type="SUPFAM" id="SSF49599">
    <property type="entry name" value="TRAF domain-like"/>
    <property type="match status" value="1"/>
</dbReference>
<keyword evidence="2 4" id="KW-0863">Zinc-finger</keyword>
<dbReference type="GO" id="GO:0031624">
    <property type="term" value="F:ubiquitin conjugating enzyme binding"/>
    <property type="evidence" value="ECO:0007669"/>
    <property type="project" value="TreeGrafter"/>
</dbReference>
<dbReference type="SUPFAM" id="SSF57850">
    <property type="entry name" value="RING/U-box"/>
    <property type="match status" value="1"/>
</dbReference>